<dbReference type="Gene3D" id="6.10.250.1770">
    <property type="match status" value="1"/>
</dbReference>
<dbReference type="OrthoDB" id="5390at2759"/>
<dbReference type="GO" id="GO:0006364">
    <property type="term" value="P:rRNA processing"/>
    <property type="evidence" value="ECO:0007669"/>
    <property type="project" value="TreeGrafter"/>
</dbReference>
<organism evidence="6 7">
    <name type="scientific">Antrodiella citrinella</name>
    <dbReference type="NCBI Taxonomy" id="2447956"/>
    <lineage>
        <taxon>Eukaryota</taxon>
        <taxon>Fungi</taxon>
        <taxon>Dikarya</taxon>
        <taxon>Basidiomycota</taxon>
        <taxon>Agaricomycotina</taxon>
        <taxon>Agaricomycetes</taxon>
        <taxon>Polyporales</taxon>
        <taxon>Steccherinaceae</taxon>
        <taxon>Antrodiella</taxon>
    </lineage>
</organism>
<evidence type="ECO:0000313" key="7">
    <source>
        <dbReference type="Proteomes" id="UP000308730"/>
    </source>
</evidence>
<feature type="domain" description="Ribosomal RNA-processing protein 7 C-terminal" evidence="4">
    <location>
        <begin position="197"/>
        <end position="331"/>
    </location>
</feature>
<dbReference type="Pfam" id="PF12923">
    <property type="entry name" value="RRP7"/>
    <property type="match status" value="1"/>
</dbReference>
<dbReference type="PANTHER" id="PTHR13191:SF0">
    <property type="entry name" value="RIBOSOMAL RNA-PROCESSING PROTEIN 7 HOMOLOG A-RELATED"/>
    <property type="match status" value="1"/>
</dbReference>
<dbReference type="InterPro" id="IPR040446">
    <property type="entry name" value="RRP7"/>
</dbReference>
<evidence type="ECO:0008006" key="8">
    <source>
        <dbReference type="Google" id="ProtNLM"/>
    </source>
</evidence>
<feature type="compositionally biased region" description="Acidic residues" evidence="3">
    <location>
        <begin position="79"/>
        <end position="112"/>
    </location>
</feature>
<sequence>MSTPTIAGFTPLRVAYSSSSTHIIYARKHAGAKKNRKGKEAVLPEGRTLFLVNIPPDATERELVLFFKKAGTVERVVFDGDEDDDKVEEDVEDSDEDEEDEDEEANEEEEGAEETHPRKKRKMGKGAAAKSAVPVVIPLLPRTARTFHRTGSTAHIIFTDASSLPRALAFSKKDRSWPNDDECPIGLSHYASLYASLRPPLDVVKAHADSYMELFDYEQEKKKQKSRYRKGEAIVDDDGFTLVTRGGAYGQTVGGGVGVASKQFQNAVRRGEKPMGNRVRNKKKDPVQKDTFYAFQIHEKKRNELIELKRKWEEDKAKVEKMKSSRTFRPY</sequence>
<accession>A0A4S4MUZ6</accession>
<evidence type="ECO:0000259" key="5">
    <source>
        <dbReference type="Pfam" id="PF17799"/>
    </source>
</evidence>
<dbReference type="InterPro" id="IPR024326">
    <property type="entry name" value="RRP7_C"/>
</dbReference>
<dbReference type="PANTHER" id="PTHR13191">
    <property type="entry name" value="RIBOSOMAL RNA PROCESSING PROTEIN 7-RELATED"/>
    <property type="match status" value="1"/>
</dbReference>
<evidence type="ECO:0000313" key="6">
    <source>
        <dbReference type="EMBL" id="THH30089.1"/>
    </source>
</evidence>
<dbReference type="InterPro" id="IPR012677">
    <property type="entry name" value="Nucleotide-bd_a/b_plait_sf"/>
</dbReference>
<evidence type="ECO:0000256" key="1">
    <source>
        <dbReference type="ARBA" id="ARBA00006110"/>
    </source>
</evidence>
<dbReference type="GO" id="GO:0034456">
    <property type="term" value="C:UTP-C complex"/>
    <property type="evidence" value="ECO:0007669"/>
    <property type="project" value="TreeGrafter"/>
</dbReference>
<evidence type="ECO:0000256" key="2">
    <source>
        <dbReference type="SAM" id="Coils"/>
    </source>
</evidence>
<reference evidence="6 7" key="1">
    <citation type="submission" date="2019-02" db="EMBL/GenBank/DDBJ databases">
        <title>Genome sequencing of the rare red list fungi Antrodiella citrinella (Flaviporus citrinellus).</title>
        <authorList>
            <person name="Buettner E."/>
            <person name="Kellner H."/>
        </authorList>
    </citation>
    <scope>NUCLEOTIDE SEQUENCE [LARGE SCALE GENOMIC DNA]</scope>
    <source>
        <strain evidence="6 7">DSM 108506</strain>
    </source>
</reference>
<feature type="coiled-coil region" evidence="2">
    <location>
        <begin position="295"/>
        <end position="322"/>
    </location>
</feature>
<name>A0A4S4MUZ6_9APHY</name>
<dbReference type="GO" id="GO:0000028">
    <property type="term" value="P:ribosomal small subunit assembly"/>
    <property type="evidence" value="ECO:0007669"/>
    <property type="project" value="TreeGrafter"/>
</dbReference>
<dbReference type="Gene3D" id="3.30.70.330">
    <property type="match status" value="1"/>
</dbReference>
<dbReference type="GO" id="GO:0032545">
    <property type="term" value="C:CURI complex"/>
    <property type="evidence" value="ECO:0007669"/>
    <property type="project" value="TreeGrafter"/>
</dbReference>
<dbReference type="AlphaFoldDB" id="A0A4S4MUZ6"/>
<proteinExistence type="inferred from homology"/>
<feature type="domain" description="Rrp7 RRM-like N-terminal" evidence="5">
    <location>
        <begin position="6"/>
        <end position="190"/>
    </location>
</feature>
<dbReference type="InterPro" id="IPR035979">
    <property type="entry name" value="RBD_domain_sf"/>
</dbReference>
<feature type="region of interest" description="Disordered" evidence="3">
    <location>
        <begin position="78"/>
        <end position="127"/>
    </location>
</feature>
<evidence type="ECO:0000259" key="4">
    <source>
        <dbReference type="Pfam" id="PF12923"/>
    </source>
</evidence>
<evidence type="ECO:0000256" key="3">
    <source>
        <dbReference type="SAM" id="MobiDB-lite"/>
    </source>
</evidence>
<dbReference type="SUPFAM" id="SSF54928">
    <property type="entry name" value="RNA-binding domain, RBD"/>
    <property type="match status" value="1"/>
</dbReference>
<dbReference type="GO" id="GO:0003676">
    <property type="term" value="F:nucleic acid binding"/>
    <property type="evidence" value="ECO:0007669"/>
    <property type="project" value="InterPro"/>
</dbReference>
<dbReference type="Proteomes" id="UP000308730">
    <property type="component" value="Unassembled WGS sequence"/>
</dbReference>
<dbReference type="Pfam" id="PF17799">
    <property type="entry name" value="RRM_Rrp7"/>
    <property type="match status" value="1"/>
</dbReference>
<gene>
    <name evidence="6" type="ORF">EUX98_g4094</name>
</gene>
<comment type="caution">
    <text evidence="6">The sequence shown here is derived from an EMBL/GenBank/DDBJ whole genome shotgun (WGS) entry which is preliminary data.</text>
</comment>
<dbReference type="EMBL" id="SGPM01000094">
    <property type="protein sequence ID" value="THH30089.1"/>
    <property type="molecule type" value="Genomic_DNA"/>
</dbReference>
<dbReference type="InterPro" id="IPR040447">
    <property type="entry name" value="RRM_Rrp7"/>
</dbReference>
<keyword evidence="2" id="KW-0175">Coiled coil</keyword>
<comment type="similarity">
    <text evidence="1">Belongs to the RRP7 family.</text>
</comment>
<protein>
    <recommendedName>
        <fullName evidence="8">RRM domain-containing protein</fullName>
    </recommendedName>
</protein>
<keyword evidence="7" id="KW-1185">Reference proteome</keyword>